<protein>
    <submittedName>
        <fullName evidence="1">Uncharacterized protein</fullName>
    </submittedName>
</protein>
<accession>A0AAV4S5A2</accession>
<evidence type="ECO:0000313" key="1">
    <source>
        <dbReference type="EMBL" id="GIY29179.1"/>
    </source>
</evidence>
<dbReference type="Proteomes" id="UP001054837">
    <property type="component" value="Unassembled WGS sequence"/>
</dbReference>
<comment type="caution">
    <text evidence="1">The sequence shown here is derived from an EMBL/GenBank/DDBJ whole genome shotgun (WGS) entry which is preliminary data.</text>
</comment>
<sequence length="183" mass="20317">MSTFHVDQSMAIHLGKSIQFRALPWEGRRGRIVFYQKSLITPGDVLEASWADGVFQKEDDAEMFGFRASVPESHLKCLQTLADDVSSRNCYMACLIEDGIFSSKLVCVPQKSLLVVSRHRKFEGEGKLLLGLSVAGAEVGAMSTFHGAQSMAIHLGEGIQFKTLPWEGRGKNGILSEEFDYTW</sequence>
<evidence type="ECO:0000313" key="2">
    <source>
        <dbReference type="Proteomes" id="UP001054837"/>
    </source>
</evidence>
<name>A0AAV4S5A2_9ARAC</name>
<organism evidence="1 2">
    <name type="scientific">Caerostris darwini</name>
    <dbReference type="NCBI Taxonomy" id="1538125"/>
    <lineage>
        <taxon>Eukaryota</taxon>
        <taxon>Metazoa</taxon>
        <taxon>Ecdysozoa</taxon>
        <taxon>Arthropoda</taxon>
        <taxon>Chelicerata</taxon>
        <taxon>Arachnida</taxon>
        <taxon>Araneae</taxon>
        <taxon>Araneomorphae</taxon>
        <taxon>Entelegynae</taxon>
        <taxon>Araneoidea</taxon>
        <taxon>Araneidae</taxon>
        <taxon>Caerostris</taxon>
    </lineage>
</organism>
<dbReference type="EMBL" id="BPLQ01007287">
    <property type="protein sequence ID" value="GIY29179.1"/>
    <property type="molecule type" value="Genomic_DNA"/>
</dbReference>
<proteinExistence type="predicted"/>
<dbReference type="AlphaFoldDB" id="A0AAV4S5A2"/>
<reference evidence="1 2" key="1">
    <citation type="submission" date="2021-06" db="EMBL/GenBank/DDBJ databases">
        <title>Caerostris darwini draft genome.</title>
        <authorList>
            <person name="Kono N."/>
            <person name="Arakawa K."/>
        </authorList>
    </citation>
    <scope>NUCLEOTIDE SEQUENCE [LARGE SCALE GENOMIC DNA]</scope>
</reference>
<gene>
    <name evidence="1" type="ORF">CDAR_588201</name>
</gene>
<keyword evidence="2" id="KW-1185">Reference proteome</keyword>